<dbReference type="RefSeq" id="WP_074949542.1">
    <property type="nucleotide sequence ID" value="NZ_FPBV01000002.1"/>
</dbReference>
<dbReference type="InterPro" id="IPR001486">
    <property type="entry name" value="Hemoglobin_trunc"/>
</dbReference>
<gene>
    <name evidence="6" type="ORF">SAMN05421543_102158</name>
</gene>
<protein>
    <submittedName>
        <fullName evidence="6">Hemoglobin</fullName>
    </submittedName>
</protein>
<organism evidence="6 7">
    <name type="scientific">Alicyclobacillus macrosporangiidus</name>
    <dbReference type="NCBI Taxonomy" id="392015"/>
    <lineage>
        <taxon>Bacteria</taxon>
        <taxon>Bacillati</taxon>
        <taxon>Bacillota</taxon>
        <taxon>Bacilli</taxon>
        <taxon>Bacillales</taxon>
        <taxon>Alicyclobacillaceae</taxon>
        <taxon>Alicyclobacillus</taxon>
    </lineage>
</organism>
<dbReference type="InterPro" id="IPR012292">
    <property type="entry name" value="Globin/Proto"/>
</dbReference>
<dbReference type="Pfam" id="PF01152">
    <property type="entry name" value="Bac_globin"/>
    <property type="match status" value="1"/>
</dbReference>
<keyword evidence="3" id="KW-0479">Metal-binding</keyword>
<dbReference type="GO" id="GO:0005344">
    <property type="term" value="F:oxygen carrier activity"/>
    <property type="evidence" value="ECO:0007669"/>
    <property type="project" value="InterPro"/>
</dbReference>
<dbReference type="PANTHER" id="PTHR47366:SF1">
    <property type="entry name" value="TWO-ON-TWO HEMOGLOBIN-3"/>
    <property type="match status" value="1"/>
</dbReference>
<evidence type="ECO:0000256" key="5">
    <source>
        <dbReference type="ARBA" id="ARBA00034496"/>
    </source>
</evidence>
<evidence type="ECO:0000256" key="1">
    <source>
        <dbReference type="ARBA" id="ARBA00022448"/>
    </source>
</evidence>
<dbReference type="GO" id="GO:0046872">
    <property type="term" value="F:metal ion binding"/>
    <property type="evidence" value="ECO:0007669"/>
    <property type="project" value="UniProtKB-KW"/>
</dbReference>
<keyword evidence="7" id="KW-1185">Reference proteome</keyword>
<dbReference type="STRING" id="392015.SAMN05421543_102158"/>
<dbReference type="OrthoDB" id="9790913at2"/>
<comment type="similarity">
    <text evidence="5">Belongs to the truncated hemoglobin family. Group II subfamily.</text>
</comment>
<evidence type="ECO:0000256" key="2">
    <source>
        <dbReference type="ARBA" id="ARBA00022617"/>
    </source>
</evidence>
<evidence type="ECO:0000313" key="7">
    <source>
        <dbReference type="Proteomes" id="UP000183508"/>
    </source>
</evidence>
<evidence type="ECO:0000256" key="4">
    <source>
        <dbReference type="ARBA" id="ARBA00023004"/>
    </source>
</evidence>
<dbReference type="GO" id="GO:0019825">
    <property type="term" value="F:oxygen binding"/>
    <property type="evidence" value="ECO:0007669"/>
    <property type="project" value="InterPro"/>
</dbReference>
<name>A0A1I7GEF0_9BACL</name>
<dbReference type="InterPro" id="IPR044203">
    <property type="entry name" value="GlbO/GLB3-like"/>
</dbReference>
<evidence type="ECO:0000256" key="3">
    <source>
        <dbReference type="ARBA" id="ARBA00022723"/>
    </source>
</evidence>
<dbReference type="Proteomes" id="UP000183508">
    <property type="component" value="Unassembled WGS sequence"/>
</dbReference>
<dbReference type="InterPro" id="IPR009050">
    <property type="entry name" value="Globin-like_sf"/>
</dbReference>
<keyword evidence="2" id="KW-0349">Heme</keyword>
<dbReference type="Gene3D" id="1.10.490.10">
    <property type="entry name" value="Globins"/>
    <property type="match status" value="1"/>
</dbReference>
<keyword evidence="1" id="KW-0813">Transport</keyword>
<sequence>MADVRTLYDWAGGDETIRRLVEVFYSKVPQDEDLAPLFPEDLSEVRHKQHLFLTQFFGGPPLFSQAYGAPMLRARHLKVRITRRHARAWLRRMGESLQEVGIQGPLYDVMMERLTRTAIHMVNSEEDEHPAAP</sequence>
<evidence type="ECO:0000313" key="6">
    <source>
        <dbReference type="EMBL" id="SFU46691.1"/>
    </source>
</evidence>
<proteinExistence type="inferred from homology"/>
<keyword evidence="4" id="KW-0408">Iron</keyword>
<dbReference type="EMBL" id="FPBV01000002">
    <property type="protein sequence ID" value="SFU46691.1"/>
    <property type="molecule type" value="Genomic_DNA"/>
</dbReference>
<dbReference type="SUPFAM" id="SSF46458">
    <property type="entry name" value="Globin-like"/>
    <property type="match status" value="1"/>
</dbReference>
<dbReference type="PANTHER" id="PTHR47366">
    <property type="entry name" value="TWO-ON-TWO HEMOGLOBIN-3"/>
    <property type="match status" value="1"/>
</dbReference>
<accession>A0A1I7GEF0</accession>
<dbReference type="GO" id="GO:0020037">
    <property type="term" value="F:heme binding"/>
    <property type="evidence" value="ECO:0007669"/>
    <property type="project" value="InterPro"/>
</dbReference>
<dbReference type="eggNOG" id="COG2346">
    <property type="taxonomic scope" value="Bacteria"/>
</dbReference>
<reference evidence="7" key="1">
    <citation type="submission" date="2016-10" db="EMBL/GenBank/DDBJ databases">
        <authorList>
            <person name="Varghese N."/>
        </authorList>
    </citation>
    <scope>NUCLEOTIDE SEQUENCE [LARGE SCALE GENOMIC DNA]</scope>
    <source>
        <strain evidence="7">DSM 17980</strain>
    </source>
</reference>
<dbReference type="AlphaFoldDB" id="A0A1I7GEF0"/>